<comment type="subcellular location">
    <subcellularLocation>
        <location evidence="1">Membrane</location>
        <topology evidence="1">Multi-pass membrane protein</topology>
    </subcellularLocation>
</comment>
<name>T1I1M8_RHOPR</name>
<dbReference type="GO" id="GO:0009922">
    <property type="term" value="F:fatty acid elongase activity"/>
    <property type="evidence" value="ECO:0007669"/>
    <property type="project" value="InterPro"/>
</dbReference>
<keyword evidence="4" id="KW-0812">Transmembrane</keyword>
<dbReference type="HOGENOM" id="CLU_1998310_0_0_1"/>
<keyword evidence="8" id="KW-0472">Membrane</keyword>
<dbReference type="InterPro" id="IPR002076">
    <property type="entry name" value="ELO_fam"/>
</dbReference>
<keyword evidence="6" id="KW-1133">Transmembrane helix</keyword>
<keyword evidence="5" id="KW-0276">Fatty acid metabolism</keyword>
<dbReference type="Proteomes" id="UP000015103">
    <property type="component" value="Unassembled WGS sequence"/>
</dbReference>
<dbReference type="EMBL" id="ACPB03008062">
    <property type="status" value="NOT_ANNOTATED_CDS"/>
    <property type="molecule type" value="Genomic_DNA"/>
</dbReference>
<dbReference type="GO" id="GO:0016020">
    <property type="term" value="C:membrane"/>
    <property type="evidence" value="ECO:0007669"/>
    <property type="project" value="UniProtKB-SubCell"/>
</dbReference>
<sequence>MATLSTDIRSNCTTSHPESKFDFETAVGNYLEFAPVMLWPSREVVTILLYLSLVLVILPRYMAHRRPYKLQTFLHLYNVGQIAVNLVLCYMYVDIMNFKPLNVWQNTCEAVKTANGDHDLNLTNK</sequence>
<evidence type="ECO:0000313" key="10">
    <source>
        <dbReference type="EnsemblMetazoa" id="RPRC010198-PA"/>
    </source>
</evidence>
<keyword evidence="9" id="KW-0275">Fatty acid biosynthesis</keyword>
<dbReference type="VEuPathDB" id="VectorBase:RPRC010198"/>
<keyword evidence="2" id="KW-0444">Lipid biosynthesis</keyword>
<proteinExistence type="predicted"/>
<evidence type="ECO:0000313" key="11">
    <source>
        <dbReference type="Proteomes" id="UP000015103"/>
    </source>
</evidence>
<evidence type="ECO:0000256" key="1">
    <source>
        <dbReference type="ARBA" id="ARBA00004141"/>
    </source>
</evidence>
<evidence type="ECO:0000256" key="8">
    <source>
        <dbReference type="ARBA" id="ARBA00023136"/>
    </source>
</evidence>
<dbReference type="InParanoid" id="T1I1M8"/>
<keyword evidence="3" id="KW-0808">Transferase</keyword>
<dbReference type="GO" id="GO:0006633">
    <property type="term" value="P:fatty acid biosynthetic process"/>
    <property type="evidence" value="ECO:0007669"/>
    <property type="project" value="UniProtKB-KW"/>
</dbReference>
<dbReference type="AlphaFoldDB" id="T1I1M8"/>
<keyword evidence="11" id="KW-1185">Reference proteome</keyword>
<keyword evidence="7" id="KW-0443">Lipid metabolism</keyword>
<evidence type="ECO:0000256" key="2">
    <source>
        <dbReference type="ARBA" id="ARBA00022516"/>
    </source>
</evidence>
<organism evidence="10 11">
    <name type="scientific">Rhodnius prolixus</name>
    <name type="common">Triatomid bug</name>
    <dbReference type="NCBI Taxonomy" id="13249"/>
    <lineage>
        <taxon>Eukaryota</taxon>
        <taxon>Metazoa</taxon>
        <taxon>Ecdysozoa</taxon>
        <taxon>Arthropoda</taxon>
        <taxon>Hexapoda</taxon>
        <taxon>Insecta</taxon>
        <taxon>Pterygota</taxon>
        <taxon>Neoptera</taxon>
        <taxon>Paraneoptera</taxon>
        <taxon>Hemiptera</taxon>
        <taxon>Heteroptera</taxon>
        <taxon>Panheteroptera</taxon>
        <taxon>Cimicomorpha</taxon>
        <taxon>Reduviidae</taxon>
        <taxon>Triatominae</taxon>
        <taxon>Rhodnius</taxon>
    </lineage>
</organism>
<dbReference type="EnsemblMetazoa" id="RPRC010198-RA">
    <property type="protein sequence ID" value="RPRC010198-PA"/>
    <property type="gene ID" value="RPRC010198"/>
</dbReference>
<evidence type="ECO:0000256" key="9">
    <source>
        <dbReference type="ARBA" id="ARBA00023160"/>
    </source>
</evidence>
<reference evidence="10" key="1">
    <citation type="submission" date="2015-05" db="UniProtKB">
        <authorList>
            <consortium name="EnsemblMetazoa"/>
        </authorList>
    </citation>
    <scope>IDENTIFICATION</scope>
</reference>
<dbReference type="EMBL" id="ACPB03008061">
    <property type="status" value="NOT_ANNOTATED_CDS"/>
    <property type="molecule type" value="Genomic_DNA"/>
</dbReference>
<evidence type="ECO:0000256" key="4">
    <source>
        <dbReference type="ARBA" id="ARBA00022692"/>
    </source>
</evidence>
<evidence type="ECO:0000256" key="3">
    <source>
        <dbReference type="ARBA" id="ARBA00022679"/>
    </source>
</evidence>
<protein>
    <submittedName>
        <fullName evidence="10">Very-long-chain 3-oxoacyl-CoA synthase</fullName>
    </submittedName>
</protein>
<evidence type="ECO:0000256" key="6">
    <source>
        <dbReference type="ARBA" id="ARBA00022989"/>
    </source>
</evidence>
<evidence type="ECO:0000256" key="5">
    <source>
        <dbReference type="ARBA" id="ARBA00022832"/>
    </source>
</evidence>
<accession>T1I1M8</accession>
<evidence type="ECO:0000256" key="7">
    <source>
        <dbReference type="ARBA" id="ARBA00023098"/>
    </source>
</evidence>
<dbReference type="Pfam" id="PF01151">
    <property type="entry name" value="ELO"/>
    <property type="match status" value="1"/>
</dbReference>